<proteinExistence type="predicted"/>
<accession>A0A2R8B4P3</accession>
<reference evidence="2 3" key="1">
    <citation type="submission" date="2018-03" db="EMBL/GenBank/DDBJ databases">
        <authorList>
            <person name="Keele B.F."/>
        </authorList>
    </citation>
    <scope>NUCLEOTIDE SEQUENCE [LARGE SCALE GENOMIC DNA]</scope>
    <source>
        <strain evidence="2 3">CECT 8626</strain>
    </source>
</reference>
<evidence type="ECO:0000313" key="2">
    <source>
        <dbReference type="EMBL" id="SPH17595.1"/>
    </source>
</evidence>
<dbReference type="Pfam" id="PF19834">
    <property type="entry name" value="DUF6314"/>
    <property type="match status" value="1"/>
</dbReference>
<keyword evidence="3" id="KW-1185">Reference proteome</keyword>
<name>A0A2R8B4P3_9RHOB</name>
<organism evidence="2 3">
    <name type="scientific">Albidovulum aquaemixtae</name>
    <dbReference type="NCBI Taxonomy" id="1542388"/>
    <lineage>
        <taxon>Bacteria</taxon>
        <taxon>Pseudomonadati</taxon>
        <taxon>Pseudomonadota</taxon>
        <taxon>Alphaproteobacteria</taxon>
        <taxon>Rhodobacterales</taxon>
        <taxon>Paracoccaceae</taxon>
        <taxon>Albidovulum</taxon>
    </lineage>
</organism>
<protein>
    <recommendedName>
        <fullName evidence="1">DUF6314 domain-containing protein</fullName>
    </recommendedName>
</protein>
<evidence type="ECO:0000259" key="1">
    <source>
        <dbReference type="Pfam" id="PF19834"/>
    </source>
</evidence>
<evidence type="ECO:0000313" key="3">
    <source>
        <dbReference type="Proteomes" id="UP000244924"/>
    </source>
</evidence>
<feature type="domain" description="DUF6314" evidence="1">
    <location>
        <begin position="3"/>
        <end position="114"/>
    </location>
</feature>
<dbReference type="EMBL" id="OMOQ01000001">
    <property type="protein sequence ID" value="SPH17595.1"/>
    <property type="molecule type" value="Genomic_DNA"/>
</dbReference>
<dbReference type="Proteomes" id="UP000244924">
    <property type="component" value="Unassembled WGS sequence"/>
</dbReference>
<gene>
    <name evidence="2" type="ORF">DEA8626_01118</name>
</gene>
<sequence>MGKTEGRFEGRAVFRPAPVGLHYHEEGHLKLGPGPEMKAVRDYLWREADGRIAVDYGDGQPFHDFDPVEPEARHRCAPDEYRVRYDFSGWPNWSAVWVVSGPRKDYTMISRYSRESDAG</sequence>
<dbReference type="InterPro" id="IPR045632">
    <property type="entry name" value="DUF6314"/>
</dbReference>
<dbReference type="AlphaFoldDB" id="A0A2R8B4P3"/>